<keyword evidence="2" id="KW-1185">Reference proteome</keyword>
<gene>
    <name evidence="1" type="ORF">CHARACLAT_021609</name>
</gene>
<organism evidence="1 2">
    <name type="scientific">Characodon lateralis</name>
    <dbReference type="NCBI Taxonomy" id="208331"/>
    <lineage>
        <taxon>Eukaryota</taxon>
        <taxon>Metazoa</taxon>
        <taxon>Chordata</taxon>
        <taxon>Craniata</taxon>
        <taxon>Vertebrata</taxon>
        <taxon>Euteleostomi</taxon>
        <taxon>Actinopterygii</taxon>
        <taxon>Neopterygii</taxon>
        <taxon>Teleostei</taxon>
        <taxon>Neoteleostei</taxon>
        <taxon>Acanthomorphata</taxon>
        <taxon>Ovalentaria</taxon>
        <taxon>Atherinomorphae</taxon>
        <taxon>Cyprinodontiformes</taxon>
        <taxon>Goodeidae</taxon>
        <taxon>Characodon</taxon>
    </lineage>
</organism>
<dbReference type="Proteomes" id="UP001352852">
    <property type="component" value="Unassembled WGS sequence"/>
</dbReference>
<comment type="caution">
    <text evidence="1">The sequence shown here is derived from an EMBL/GenBank/DDBJ whole genome shotgun (WGS) entry which is preliminary data.</text>
</comment>
<reference evidence="1 2" key="1">
    <citation type="submission" date="2021-06" db="EMBL/GenBank/DDBJ databases">
        <authorList>
            <person name="Palmer J.M."/>
        </authorList>
    </citation>
    <scope>NUCLEOTIDE SEQUENCE [LARGE SCALE GENOMIC DNA]</scope>
    <source>
        <strain evidence="1 2">CL_MEX2019</strain>
        <tissue evidence="1">Muscle</tissue>
    </source>
</reference>
<dbReference type="EMBL" id="JAHUTJ010075898">
    <property type="protein sequence ID" value="MED6294498.1"/>
    <property type="molecule type" value="Genomic_DNA"/>
</dbReference>
<evidence type="ECO:0008006" key="3">
    <source>
        <dbReference type="Google" id="ProtNLM"/>
    </source>
</evidence>
<sequence>MPRLPGLTSSTTHRRRCVRWKNNNCFHFHVCETIHIKHIFLCTKEIRMLIASSTPPQAVRASKGNNSAMVQWEPGHLCEGYCNKSMIYSKKKTPVYFFTADDFHQIFM</sequence>
<accession>A0ABU7F4X6</accession>
<evidence type="ECO:0000313" key="2">
    <source>
        <dbReference type="Proteomes" id="UP001352852"/>
    </source>
</evidence>
<name>A0ABU7F4X6_9TELE</name>
<protein>
    <recommendedName>
        <fullName evidence="3">Fibronectin type-III domain-containing protein</fullName>
    </recommendedName>
</protein>
<evidence type="ECO:0000313" key="1">
    <source>
        <dbReference type="EMBL" id="MED6294498.1"/>
    </source>
</evidence>
<proteinExistence type="predicted"/>